<dbReference type="CDD" id="cd02980">
    <property type="entry name" value="TRX_Fd_family"/>
    <property type="match status" value="1"/>
</dbReference>
<sequence>MADSSLIHFCCLGRFADFVPGTKSPYAKMALEAVQFDDASGERIDKVIFKLDKSLRKKLKDSLQPDDWVKVTGEGKAISKCDRIKWKADKVSKLSPSQLEKQQAAFAYHRATGLVAQSTESAPPSLTPEIPPEIPPEGSPKAIPKITQVLICQKGSCRKKGSLKVAQAVEAAIQEAGCAETVKIKATGCMGQCKAGPNMVFMPTKKSYRKVSDKKARSLIKAAL</sequence>
<dbReference type="EMBL" id="LJZR01000011">
    <property type="protein sequence ID" value="KPQ35569.1"/>
    <property type="molecule type" value="Genomic_DNA"/>
</dbReference>
<evidence type="ECO:0000313" key="2">
    <source>
        <dbReference type="Proteomes" id="UP000050465"/>
    </source>
</evidence>
<comment type="caution">
    <text evidence="1">The sequence shown here is derived from an EMBL/GenBank/DDBJ whole genome shotgun (WGS) entry which is preliminary data.</text>
</comment>
<protein>
    <submittedName>
        <fullName evidence="1">Respiratory-chain NADH dehydrogenase 24 Kd subunit</fullName>
    </submittedName>
</protein>
<evidence type="ECO:0000313" key="1">
    <source>
        <dbReference type="EMBL" id="KPQ35569.1"/>
    </source>
</evidence>
<dbReference type="SUPFAM" id="SSF52833">
    <property type="entry name" value="Thioredoxin-like"/>
    <property type="match status" value="1"/>
</dbReference>
<gene>
    <name evidence="1" type="ORF">HLUCCA11_09975</name>
</gene>
<dbReference type="AlphaFoldDB" id="A0A0P8BNW9"/>
<reference evidence="1 2" key="1">
    <citation type="submission" date="2015-09" db="EMBL/GenBank/DDBJ databases">
        <title>Identification and resolution of microdiversity through metagenomic sequencing of parallel consortia.</title>
        <authorList>
            <person name="Nelson W.C."/>
            <person name="Romine M.F."/>
            <person name="Lindemann S.R."/>
        </authorList>
    </citation>
    <scope>NUCLEOTIDE SEQUENCE [LARGE SCALE GENOMIC DNA]</scope>
    <source>
        <strain evidence="1">Ana</strain>
    </source>
</reference>
<dbReference type="Gene3D" id="3.40.30.10">
    <property type="entry name" value="Glutaredoxin"/>
    <property type="match status" value="1"/>
</dbReference>
<accession>A0A0P8BNW9</accession>
<proteinExistence type="predicted"/>
<dbReference type="InterPro" id="IPR036249">
    <property type="entry name" value="Thioredoxin-like_sf"/>
</dbReference>
<dbReference type="STRING" id="1666911.HLUCCA11_09975"/>
<name>A0A0P8BNW9_9CYAN</name>
<organism evidence="1 2">
    <name type="scientific">Phormidesmis priestleyi Ana</name>
    <dbReference type="NCBI Taxonomy" id="1666911"/>
    <lineage>
        <taxon>Bacteria</taxon>
        <taxon>Bacillati</taxon>
        <taxon>Cyanobacteriota</taxon>
        <taxon>Cyanophyceae</taxon>
        <taxon>Leptolyngbyales</taxon>
        <taxon>Leptolyngbyaceae</taxon>
        <taxon>Phormidesmis</taxon>
    </lineage>
</organism>
<dbReference type="Pfam" id="PF01257">
    <property type="entry name" value="2Fe-2S_thioredx"/>
    <property type="match status" value="1"/>
</dbReference>
<dbReference type="Proteomes" id="UP000050465">
    <property type="component" value="Unassembled WGS sequence"/>
</dbReference>